<dbReference type="RefSeq" id="WP_166856760.1">
    <property type="nucleotide sequence ID" value="NZ_CP063989.1"/>
</dbReference>
<protein>
    <submittedName>
        <fullName evidence="1">Uncharacterized protein</fullName>
    </submittedName>
</protein>
<dbReference type="Proteomes" id="UP000594637">
    <property type="component" value="Chromosome"/>
</dbReference>
<organism evidence="1 2">
    <name type="scientific">Actinomyces respiraculi</name>
    <dbReference type="NCBI Taxonomy" id="2744574"/>
    <lineage>
        <taxon>Bacteria</taxon>
        <taxon>Bacillati</taxon>
        <taxon>Actinomycetota</taxon>
        <taxon>Actinomycetes</taxon>
        <taxon>Actinomycetales</taxon>
        <taxon>Actinomycetaceae</taxon>
        <taxon>Actinomyces</taxon>
    </lineage>
</organism>
<dbReference type="KEGG" id="arep:ID810_08260"/>
<evidence type="ECO:0000313" key="1">
    <source>
        <dbReference type="EMBL" id="QPL04762.1"/>
    </source>
</evidence>
<accession>A0A7T0LJA0</accession>
<sequence length="66" mass="7358">MADKQKQELIAFRDRLDPAAITRRIGEFQDVLIVLAKDTTGQLDLAQFPSVPPEVHKGTRVKRAAS</sequence>
<keyword evidence="2" id="KW-1185">Reference proteome</keyword>
<name>A0A7T0LJA0_9ACTO</name>
<evidence type="ECO:0000313" key="2">
    <source>
        <dbReference type="Proteomes" id="UP000594637"/>
    </source>
</evidence>
<dbReference type="EMBL" id="CP063989">
    <property type="protein sequence ID" value="QPL04762.1"/>
    <property type="molecule type" value="Genomic_DNA"/>
</dbReference>
<gene>
    <name evidence="1" type="ORF">ID810_08260</name>
</gene>
<dbReference type="AlphaFoldDB" id="A0A7T0LJA0"/>
<reference evidence="1 2" key="1">
    <citation type="submission" date="2020-11" db="EMBL/GenBank/DDBJ databases">
        <title>Actinomyces sp. ZJ750.</title>
        <authorList>
            <person name="Zhou J."/>
        </authorList>
    </citation>
    <scope>NUCLEOTIDE SEQUENCE [LARGE SCALE GENOMIC DNA]</scope>
    <source>
        <strain evidence="1 2">ZJ750</strain>
    </source>
</reference>
<proteinExistence type="predicted"/>